<dbReference type="EMBL" id="LHQQ01000295">
    <property type="protein sequence ID" value="KOS37777.1"/>
    <property type="molecule type" value="Genomic_DNA"/>
</dbReference>
<feature type="compositionally biased region" description="Polar residues" evidence="1">
    <location>
        <begin position="1"/>
        <end position="12"/>
    </location>
</feature>
<dbReference type="AlphaFoldDB" id="A0A0M8NUW8"/>
<accession>A0A0M8NUW8</accession>
<feature type="compositionally biased region" description="Polar residues" evidence="1">
    <location>
        <begin position="58"/>
        <end position="69"/>
    </location>
</feature>
<feature type="compositionally biased region" description="Polar residues" evidence="1">
    <location>
        <begin position="31"/>
        <end position="51"/>
    </location>
</feature>
<reference evidence="2 3" key="1">
    <citation type="submission" date="2015-08" db="EMBL/GenBank/DDBJ databases">
        <title>Genome sequencing of Penicillium nordicum.</title>
        <authorList>
            <person name="Nguyen H.D."/>
            <person name="Seifert K.A."/>
        </authorList>
    </citation>
    <scope>NUCLEOTIDE SEQUENCE [LARGE SCALE GENOMIC DNA]</scope>
    <source>
        <strain evidence="2 3">DAOMC 185683</strain>
    </source>
</reference>
<keyword evidence="3" id="KW-1185">Reference proteome</keyword>
<sequence length="76" mass="8040">MSSNKNSSSDFLTTKTSGPTTQGTTPHGHNDASQISLLASNSESQKGSSSMLKAWMNAPSSSDPWSSTKAAYFPQR</sequence>
<dbReference type="Proteomes" id="UP000037696">
    <property type="component" value="Unassembled WGS sequence"/>
</dbReference>
<name>A0A0M8NUW8_9EURO</name>
<gene>
    <name evidence="2" type="ORF">ACN38_g11420</name>
</gene>
<protein>
    <submittedName>
        <fullName evidence="2">Uncharacterized protein</fullName>
    </submittedName>
</protein>
<evidence type="ECO:0000256" key="1">
    <source>
        <dbReference type="SAM" id="MobiDB-lite"/>
    </source>
</evidence>
<feature type="region of interest" description="Disordered" evidence="1">
    <location>
        <begin position="1"/>
        <end position="76"/>
    </location>
</feature>
<dbReference type="OrthoDB" id="4357018at2759"/>
<evidence type="ECO:0000313" key="2">
    <source>
        <dbReference type="EMBL" id="KOS37777.1"/>
    </source>
</evidence>
<organism evidence="2 3">
    <name type="scientific">Penicillium nordicum</name>
    <dbReference type="NCBI Taxonomy" id="229535"/>
    <lineage>
        <taxon>Eukaryota</taxon>
        <taxon>Fungi</taxon>
        <taxon>Dikarya</taxon>
        <taxon>Ascomycota</taxon>
        <taxon>Pezizomycotina</taxon>
        <taxon>Eurotiomycetes</taxon>
        <taxon>Eurotiomycetidae</taxon>
        <taxon>Eurotiales</taxon>
        <taxon>Aspergillaceae</taxon>
        <taxon>Penicillium</taxon>
    </lineage>
</organism>
<proteinExistence type="predicted"/>
<evidence type="ECO:0000313" key="3">
    <source>
        <dbReference type="Proteomes" id="UP000037696"/>
    </source>
</evidence>
<comment type="caution">
    <text evidence="2">The sequence shown here is derived from an EMBL/GenBank/DDBJ whole genome shotgun (WGS) entry which is preliminary data.</text>
</comment>
<feature type="compositionally biased region" description="Low complexity" evidence="1">
    <location>
        <begin position="13"/>
        <end position="26"/>
    </location>
</feature>